<feature type="region of interest" description="Disordered" evidence="5">
    <location>
        <begin position="162"/>
        <end position="358"/>
    </location>
</feature>
<evidence type="ECO:0000256" key="1">
    <source>
        <dbReference type="ARBA" id="ARBA00022512"/>
    </source>
</evidence>
<dbReference type="Proteomes" id="UP000224303">
    <property type="component" value="Unassembled WGS sequence"/>
</dbReference>
<feature type="transmembrane region" description="Helical" evidence="6">
    <location>
        <begin position="363"/>
        <end position="380"/>
    </location>
</feature>
<evidence type="ECO:0000256" key="4">
    <source>
        <dbReference type="ARBA" id="ARBA00023088"/>
    </source>
</evidence>
<organism evidence="8 9">
    <name type="scientific">Enterococcus faecium</name>
    <name type="common">Streptococcus faecium</name>
    <dbReference type="NCBI Taxonomy" id="1352"/>
    <lineage>
        <taxon>Bacteria</taxon>
        <taxon>Bacillati</taxon>
        <taxon>Bacillota</taxon>
        <taxon>Bacilli</taxon>
        <taxon>Lactobacillales</taxon>
        <taxon>Enterococcaceae</taxon>
        <taxon>Enterococcus</taxon>
    </lineage>
</organism>
<evidence type="ECO:0000313" key="9">
    <source>
        <dbReference type="Proteomes" id="UP000224303"/>
    </source>
</evidence>
<protein>
    <submittedName>
        <fullName evidence="8">Peptidase</fullName>
    </submittedName>
</protein>
<dbReference type="RefSeq" id="WP_072538468.1">
    <property type="nucleotide sequence ID" value="NZ_CAKMCF010000017.1"/>
</dbReference>
<dbReference type="AlphaFoldDB" id="A0A2G0ECW5"/>
<evidence type="ECO:0000256" key="2">
    <source>
        <dbReference type="ARBA" id="ARBA00022525"/>
    </source>
</evidence>
<evidence type="ECO:0000256" key="6">
    <source>
        <dbReference type="SAM" id="Phobius"/>
    </source>
</evidence>
<keyword evidence="6" id="KW-0812">Transmembrane</keyword>
<feature type="compositionally biased region" description="Polar residues" evidence="5">
    <location>
        <begin position="328"/>
        <end position="358"/>
    </location>
</feature>
<evidence type="ECO:0000313" key="8">
    <source>
        <dbReference type="EMBL" id="PHL22313.1"/>
    </source>
</evidence>
<comment type="caution">
    <text evidence="8">The sequence shown here is derived from an EMBL/GenBank/DDBJ whole genome shotgun (WGS) entry which is preliminary data.</text>
</comment>
<keyword evidence="4" id="KW-0572">Peptidoglycan-anchor</keyword>
<keyword evidence="6" id="KW-0472">Membrane</keyword>
<evidence type="ECO:0000256" key="5">
    <source>
        <dbReference type="SAM" id="MobiDB-lite"/>
    </source>
</evidence>
<keyword evidence="6" id="KW-1133">Transmembrane helix</keyword>
<keyword evidence="3" id="KW-0732">Signal</keyword>
<gene>
    <name evidence="8" type="ORF">CQR37_03260</name>
</gene>
<evidence type="ECO:0000259" key="7">
    <source>
        <dbReference type="Pfam" id="PF00746"/>
    </source>
</evidence>
<keyword evidence="2" id="KW-0964">Secreted</keyword>
<feature type="compositionally biased region" description="Acidic residues" evidence="5">
    <location>
        <begin position="197"/>
        <end position="211"/>
    </location>
</feature>
<keyword evidence="1" id="KW-0134">Cell wall</keyword>
<accession>A0A2G0ECW5</accession>
<feature type="domain" description="Gram-positive cocci surface proteins LPxTG" evidence="7">
    <location>
        <begin position="346"/>
        <end position="382"/>
    </location>
</feature>
<sequence>MRYSTILISTFAALSLSLTINQTVHTEEIETAKWTETKWANVNRITFQDEFSSFNSGVAKLRKGQTATIKAKIDYSGDLAPILQSAVTFENVDPALSIGYDENTLTIQHKQAIFTFTVTLNQDLLKPALFTVKVSDGLPNDHHHLTPYSQRQTIEQDSAIDSGGDLVEEPTDKPENENKPEVPPTENPDGEQKPEIEPGEEPDTETQPEPDNESKPEITPGEKPDVDPEEKPDVIPEPDTDSGNQTVPETNPDTDNETENPEKPEVDPEEKPDVTPEPDTDARDQGIPEKINKKTIQEDGKKESKKSNLAILKINEEQLNKKSRIFDSAQSAETLKSSKDTTFASPETKNKQLPKSGESQNKVILWSGIILLSIATMLSAKRFKQNRSL</sequence>
<feature type="compositionally biased region" description="Basic and acidic residues" evidence="5">
    <location>
        <begin position="260"/>
        <end position="306"/>
    </location>
</feature>
<dbReference type="InterPro" id="IPR019931">
    <property type="entry name" value="LPXTG_anchor"/>
</dbReference>
<name>A0A2G0ECW5_ENTFC</name>
<dbReference type="NCBIfam" id="TIGR01167">
    <property type="entry name" value="LPXTG_anchor"/>
    <property type="match status" value="1"/>
</dbReference>
<reference evidence="8 9" key="1">
    <citation type="submission" date="2017-10" db="EMBL/GenBank/DDBJ databases">
        <title>Draft genomes of the Enterococcus faecium isolated from human feces before and after Helicobacter pylori eradication therapy.</title>
        <authorList>
            <person name="Prianichniikov N.A."/>
            <person name="Glushchenko O.E."/>
            <person name="Malakhova M.V."/>
        </authorList>
    </citation>
    <scope>NUCLEOTIDE SEQUENCE [LARGE SCALE GENOMIC DNA]</scope>
    <source>
        <strain evidence="8 9">Hp_5-7</strain>
    </source>
</reference>
<feature type="compositionally biased region" description="Polar residues" evidence="5">
    <location>
        <begin position="241"/>
        <end position="251"/>
    </location>
</feature>
<proteinExistence type="predicted"/>
<evidence type="ECO:0000256" key="3">
    <source>
        <dbReference type="ARBA" id="ARBA00022729"/>
    </source>
</evidence>
<feature type="compositionally biased region" description="Basic and acidic residues" evidence="5">
    <location>
        <begin position="212"/>
        <end position="234"/>
    </location>
</feature>
<feature type="compositionally biased region" description="Basic and acidic residues" evidence="5">
    <location>
        <begin position="170"/>
        <end position="180"/>
    </location>
</feature>
<dbReference type="Pfam" id="PF00746">
    <property type="entry name" value="Gram_pos_anchor"/>
    <property type="match status" value="1"/>
</dbReference>
<dbReference type="EMBL" id="PCGC01000005">
    <property type="protein sequence ID" value="PHL22313.1"/>
    <property type="molecule type" value="Genomic_DNA"/>
</dbReference>